<feature type="transmembrane region" description="Helical" evidence="1">
    <location>
        <begin position="28"/>
        <end position="50"/>
    </location>
</feature>
<keyword evidence="1" id="KW-1133">Transmembrane helix</keyword>
<protein>
    <submittedName>
        <fullName evidence="2">Uncharacterized protein</fullName>
    </submittedName>
</protein>
<gene>
    <name evidence="2" type="ORF">LEA_19963</name>
</gene>
<evidence type="ECO:0000256" key="1">
    <source>
        <dbReference type="SAM" id="Phobius"/>
    </source>
</evidence>
<sequence length="191" mass="21499">MWSIILFIKILKSERVDNRKKYNIPIRLIEICASVFLSVNLIITVTATAYRTVNDFATGNSYSSSREKMSEYVLNADLTRDKSEIIDELTLEGYYADTEIPAEFYGKGGTISVGTGMDNNGRYTTLSYNLSNGFITYDESVGAFINERDIYDKTPEILSDVDAIKKIDKGDDFESIKESGLLKWTNGICKT</sequence>
<accession>K1RL91</accession>
<evidence type="ECO:0000313" key="2">
    <source>
        <dbReference type="EMBL" id="EKC46168.1"/>
    </source>
</evidence>
<feature type="non-terminal residue" evidence="2">
    <location>
        <position position="191"/>
    </location>
</feature>
<name>K1RL91_9ZZZZ</name>
<reference evidence="2" key="1">
    <citation type="journal article" date="2013" name="Environ. Microbiol.">
        <title>Microbiota from the distal guts of lean and obese adolescents exhibit partial functional redundancy besides clear differences in community structure.</title>
        <authorList>
            <person name="Ferrer M."/>
            <person name="Ruiz A."/>
            <person name="Lanza F."/>
            <person name="Haange S.B."/>
            <person name="Oberbach A."/>
            <person name="Till H."/>
            <person name="Bargiela R."/>
            <person name="Campoy C."/>
            <person name="Segura M.T."/>
            <person name="Richter M."/>
            <person name="von Bergen M."/>
            <person name="Seifert J."/>
            <person name="Suarez A."/>
        </authorList>
    </citation>
    <scope>NUCLEOTIDE SEQUENCE</scope>
</reference>
<comment type="caution">
    <text evidence="2">The sequence shown here is derived from an EMBL/GenBank/DDBJ whole genome shotgun (WGS) entry which is preliminary data.</text>
</comment>
<organism evidence="2">
    <name type="scientific">human gut metagenome</name>
    <dbReference type="NCBI Taxonomy" id="408170"/>
    <lineage>
        <taxon>unclassified sequences</taxon>
        <taxon>metagenomes</taxon>
        <taxon>organismal metagenomes</taxon>
    </lineage>
</organism>
<keyword evidence="1" id="KW-0812">Transmembrane</keyword>
<keyword evidence="1" id="KW-0472">Membrane</keyword>
<dbReference type="AlphaFoldDB" id="K1RL91"/>
<proteinExistence type="predicted"/>
<dbReference type="EMBL" id="AJWY01013716">
    <property type="protein sequence ID" value="EKC46168.1"/>
    <property type="molecule type" value="Genomic_DNA"/>
</dbReference>